<dbReference type="PROSITE" id="PS51007">
    <property type="entry name" value="CYTC"/>
    <property type="match status" value="1"/>
</dbReference>
<sequence length="96" mass="10304">MTKLLFAASVLALSFSVQAAQDTEAVYARSCGICHNGQIPIAPARGDKVAWQKRLEKGSDALVRSVTNGLNAMPPRGMCMDCSAEDYLALIKLMSE</sequence>
<dbReference type="SUPFAM" id="SSF46626">
    <property type="entry name" value="Cytochrome c"/>
    <property type="match status" value="1"/>
</dbReference>
<evidence type="ECO:0000256" key="5">
    <source>
        <dbReference type="ARBA" id="ARBA00023004"/>
    </source>
</evidence>
<keyword evidence="2 6" id="KW-0349">Heme</keyword>
<feature type="signal peptide" evidence="7">
    <location>
        <begin position="1"/>
        <end position="19"/>
    </location>
</feature>
<dbReference type="PANTHER" id="PTHR40942">
    <property type="match status" value="1"/>
</dbReference>
<protein>
    <submittedName>
        <fullName evidence="9">C-type cytochrome</fullName>
    </submittedName>
</protein>
<keyword evidence="1" id="KW-0813">Transport</keyword>
<evidence type="ECO:0000256" key="1">
    <source>
        <dbReference type="ARBA" id="ARBA00022448"/>
    </source>
</evidence>
<accession>A0ABZ2RN71</accession>
<dbReference type="Gene3D" id="1.10.760.10">
    <property type="entry name" value="Cytochrome c-like domain"/>
    <property type="match status" value="1"/>
</dbReference>
<dbReference type="InterPro" id="IPR002323">
    <property type="entry name" value="Cyt_CIE"/>
</dbReference>
<organism evidence="9 10">
    <name type="scientific">Ectopseudomonas mendocina</name>
    <name type="common">Pseudomonas mendocina</name>
    <dbReference type="NCBI Taxonomy" id="300"/>
    <lineage>
        <taxon>Bacteria</taxon>
        <taxon>Pseudomonadati</taxon>
        <taxon>Pseudomonadota</taxon>
        <taxon>Gammaproteobacteria</taxon>
        <taxon>Pseudomonadales</taxon>
        <taxon>Pseudomonadaceae</taxon>
        <taxon>Ectopseudomonas</taxon>
    </lineage>
</organism>
<evidence type="ECO:0000256" key="6">
    <source>
        <dbReference type="PROSITE-ProRule" id="PRU00433"/>
    </source>
</evidence>
<dbReference type="InterPro" id="IPR009056">
    <property type="entry name" value="Cyt_c-like_dom"/>
</dbReference>
<evidence type="ECO:0000256" key="3">
    <source>
        <dbReference type="ARBA" id="ARBA00022723"/>
    </source>
</evidence>
<dbReference type="PANTHER" id="PTHR40942:SF2">
    <property type="entry name" value="CYTOCHROME-RELATED"/>
    <property type="match status" value="1"/>
</dbReference>
<keyword evidence="10" id="KW-1185">Reference proteome</keyword>
<evidence type="ECO:0000256" key="4">
    <source>
        <dbReference type="ARBA" id="ARBA00022982"/>
    </source>
</evidence>
<keyword evidence="5 6" id="KW-0408">Iron</keyword>
<dbReference type="InterPro" id="IPR036909">
    <property type="entry name" value="Cyt_c-like_dom_sf"/>
</dbReference>
<evidence type="ECO:0000259" key="8">
    <source>
        <dbReference type="PROSITE" id="PS51007"/>
    </source>
</evidence>
<feature type="chain" id="PRO_5046960774" evidence="7">
    <location>
        <begin position="20"/>
        <end position="96"/>
    </location>
</feature>
<dbReference type="Proteomes" id="UP001476583">
    <property type="component" value="Chromosome"/>
</dbReference>
<evidence type="ECO:0000256" key="2">
    <source>
        <dbReference type="ARBA" id="ARBA00022617"/>
    </source>
</evidence>
<reference evidence="9 10" key="1">
    <citation type="submission" date="2024-03" db="EMBL/GenBank/DDBJ databases">
        <title>Complete genome of BD2.</title>
        <authorList>
            <person name="Cao G."/>
        </authorList>
    </citation>
    <scope>NUCLEOTIDE SEQUENCE [LARGE SCALE GENOMIC DNA]</scope>
    <source>
        <strain evidence="9 10">BD2</strain>
    </source>
</reference>
<dbReference type="PRINTS" id="PR00607">
    <property type="entry name" value="CYTCHROMECIE"/>
</dbReference>
<dbReference type="EMBL" id="CP148074">
    <property type="protein sequence ID" value="WXL26121.1"/>
    <property type="molecule type" value="Genomic_DNA"/>
</dbReference>
<proteinExistence type="predicted"/>
<gene>
    <name evidence="9" type="ORF">WG219_01135</name>
</gene>
<keyword evidence="7" id="KW-0732">Signal</keyword>
<feature type="domain" description="Cytochrome c" evidence="8">
    <location>
        <begin position="18"/>
        <end position="95"/>
    </location>
</feature>
<evidence type="ECO:0000256" key="7">
    <source>
        <dbReference type="SAM" id="SignalP"/>
    </source>
</evidence>
<keyword evidence="4" id="KW-0249">Electron transport</keyword>
<evidence type="ECO:0000313" key="9">
    <source>
        <dbReference type="EMBL" id="WXL26121.1"/>
    </source>
</evidence>
<name>A0ABZ2RN71_ECTME</name>
<dbReference type="Pfam" id="PF13442">
    <property type="entry name" value="Cytochrome_CBB3"/>
    <property type="match status" value="1"/>
</dbReference>
<evidence type="ECO:0000313" key="10">
    <source>
        <dbReference type="Proteomes" id="UP001476583"/>
    </source>
</evidence>
<keyword evidence="3 6" id="KW-0479">Metal-binding</keyword>